<feature type="transmembrane region" description="Helical" evidence="3">
    <location>
        <begin position="298"/>
        <end position="315"/>
    </location>
</feature>
<keyword evidence="1" id="KW-0175">Coiled coil</keyword>
<comment type="caution">
    <text evidence="4">The sequence shown here is derived from an EMBL/GenBank/DDBJ whole genome shotgun (WGS) entry which is preliminary data.</text>
</comment>
<dbReference type="Proteomes" id="UP001209570">
    <property type="component" value="Unassembled WGS sequence"/>
</dbReference>
<organism evidence="4 5">
    <name type="scientific">Pythium insidiosum</name>
    <name type="common">Pythiosis disease agent</name>
    <dbReference type="NCBI Taxonomy" id="114742"/>
    <lineage>
        <taxon>Eukaryota</taxon>
        <taxon>Sar</taxon>
        <taxon>Stramenopiles</taxon>
        <taxon>Oomycota</taxon>
        <taxon>Peronosporomycetes</taxon>
        <taxon>Pythiales</taxon>
        <taxon>Pythiaceae</taxon>
        <taxon>Pythium</taxon>
    </lineage>
</organism>
<dbReference type="AlphaFoldDB" id="A0AAD5M927"/>
<reference evidence="4" key="1">
    <citation type="submission" date="2021-12" db="EMBL/GenBank/DDBJ databases">
        <title>Prjna785345.</title>
        <authorList>
            <person name="Rujirawat T."/>
            <person name="Krajaejun T."/>
        </authorList>
    </citation>
    <scope>NUCLEOTIDE SEQUENCE</scope>
    <source>
        <strain evidence="4">Pi057C3</strain>
    </source>
</reference>
<accession>A0AAD5M927</accession>
<evidence type="ECO:0000313" key="5">
    <source>
        <dbReference type="Proteomes" id="UP001209570"/>
    </source>
</evidence>
<evidence type="ECO:0000313" key="4">
    <source>
        <dbReference type="EMBL" id="KAJ0409058.1"/>
    </source>
</evidence>
<keyword evidence="3" id="KW-0812">Transmembrane</keyword>
<dbReference type="EMBL" id="JAKCXM010000006">
    <property type="protein sequence ID" value="KAJ0409058.1"/>
    <property type="molecule type" value="Genomic_DNA"/>
</dbReference>
<feature type="transmembrane region" description="Helical" evidence="3">
    <location>
        <begin position="209"/>
        <end position="228"/>
    </location>
</feature>
<name>A0AAD5M927_PYTIN</name>
<keyword evidence="3" id="KW-0472">Membrane</keyword>
<keyword evidence="5" id="KW-1185">Reference proteome</keyword>
<feature type="region of interest" description="Disordered" evidence="2">
    <location>
        <begin position="1"/>
        <end position="29"/>
    </location>
</feature>
<proteinExistence type="predicted"/>
<sequence>MSVDQSLEPTVMVPRASASSPRKRRKSVREACRDAVHELEKRAEAARDVVADEINKLEKRAEACRDAVAEEFEKWSLWAYRDQTGEEWDAQPACFITDYLLALQCFGFALYVALYASASSPWYLIYFVALGTSAAFGGLLHHVAFEALQGIADEKKKSLVQTARVFGVHLQRSTVDRMIEIMWRIVLGTSILNNFALLSLAASRHLSEAWAYSIIFGAGACYAALAVWASINMHVLFLMVGFLPAMIFGAVTSVMAFDWQWRSHPSNELLVYVLKLGSGLVQGLVVSPSNSKFNHNALSHVILSVAATFVLVHSQL</sequence>
<evidence type="ECO:0000256" key="1">
    <source>
        <dbReference type="SAM" id="Coils"/>
    </source>
</evidence>
<keyword evidence="3" id="KW-1133">Transmembrane helix</keyword>
<feature type="transmembrane region" description="Helical" evidence="3">
    <location>
        <begin position="235"/>
        <end position="257"/>
    </location>
</feature>
<feature type="coiled-coil region" evidence="1">
    <location>
        <begin position="29"/>
        <end position="74"/>
    </location>
</feature>
<feature type="transmembrane region" description="Helical" evidence="3">
    <location>
        <begin position="124"/>
        <end position="148"/>
    </location>
</feature>
<evidence type="ECO:0008006" key="6">
    <source>
        <dbReference type="Google" id="ProtNLM"/>
    </source>
</evidence>
<evidence type="ECO:0000256" key="2">
    <source>
        <dbReference type="SAM" id="MobiDB-lite"/>
    </source>
</evidence>
<feature type="transmembrane region" description="Helical" evidence="3">
    <location>
        <begin position="181"/>
        <end position="203"/>
    </location>
</feature>
<feature type="transmembrane region" description="Helical" evidence="3">
    <location>
        <begin position="99"/>
        <end position="118"/>
    </location>
</feature>
<evidence type="ECO:0000256" key="3">
    <source>
        <dbReference type="SAM" id="Phobius"/>
    </source>
</evidence>
<protein>
    <recommendedName>
        <fullName evidence="6">Transmembrane protein</fullName>
    </recommendedName>
</protein>
<gene>
    <name evidence="4" type="ORF">P43SY_002192</name>
</gene>
<feature type="transmembrane region" description="Helical" evidence="3">
    <location>
        <begin position="269"/>
        <end position="286"/>
    </location>
</feature>